<protein>
    <submittedName>
        <fullName evidence="1">Uncharacterized protein</fullName>
    </submittedName>
</protein>
<organism evidence="1 2">
    <name type="scientific">Blattamonas nauphoetae</name>
    <dbReference type="NCBI Taxonomy" id="2049346"/>
    <lineage>
        <taxon>Eukaryota</taxon>
        <taxon>Metamonada</taxon>
        <taxon>Preaxostyla</taxon>
        <taxon>Oxymonadida</taxon>
        <taxon>Blattamonas</taxon>
    </lineage>
</organism>
<gene>
    <name evidence="1" type="ORF">BLNAU_4874</name>
</gene>
<evidence type="ECO:0000313" key="1">
    <source>
        <dbReference type="EMBL" id="KAK2959991.1"/>
    </source>
</evidence>
<dbReference type="Proteomes" id="UP001281761">
    <property type="component" value="Unassembled WGS sequence"/>
</dbReference>
<comment type="caution">
    <text evidence="1">The sequence shown here is derived from an EMBL/GenBank/DDBJ whole genome shotgun (WGS) entry which is preliminary data.</text>
</comment>
<keyword evidence="2" id="KW-1185">Reference proteome</keyword>
<accession>A0ABQ9Y8G1</accession>
<evidence type="ECO:0000313" key="2">
    <source>
        <dbReference type="Proteomes" id="UP001281761"/>
    </source>
</evidence>
<dbReference type="EMBL" id="JARBJD010000025">
    <property type="protein sequence ID" value="KAK2959991.1"/>
    <property type="molecule type" value="Genomic_DNA"/>
</dbReference>
<sequence length="86" mass="9506">MEPILDGCGMVGMWGTSQFDEINEKCGLQELFGERTVDDVTVKDSRVENGEPKRADHFWTIGGHPRICSSAPAIKAFPTSEESPHK</sequence>
<reference evidence="1 2" key="1">
    <citation type="journal article" date="2022" name="bioRxiv">
        <title>Genomics of Preaxostyla Flagellates Illuminates Evolutionary Transitions and the Path Towards Mitochondrial Loss.</title>
        <authorList>
            <person name="Novak L.V.F."/>
            <person name="Treitli S.C."/>
            <person name="Pyrih J."/>
            <person name="Halakuc P."/>
            <person name="Pipaliya S.V."/>
            <person name="Vacek V."/>
            <person name="Brzon O."/>
            <person name="Soukal P."/>
            <person name="Eme L."/>
            <person name="Dacks J.B."/>
            <person name="Karnkowska A."/>
            <person name="Elias M."/>
            <person name="Hampl V."/>
        </authorList>
    </citation>
    <scope>NUCLEOTIDE SEQUENCE [LARGE SCALE GENOMIC DNA]</scope>
    <source>
        <strain evidence="1">NAU3</strain>
        <tissue evidence="1">Gut</tissue>
    </source>
</reference>
<proteinExistence type="predicted"/>
<name>A0ABQ9Y8G1_9EUKA</name>